<reference evidence="6" key="1">
    <citation type="journal article" date="2019" name="Int. J. Syst. Evol. Microbiol.">
        <title>The Global Catalogue of Microorganisms (GCM) 10K type strain sequencing project: providing services to taxonomists for standard genome sequencing and annotation.</title>
        <authorList>
            <consortium name="The Broad Institute Genomics Platform"/>
            <consortium name="The Broad Institute Genome Sequencing Center for Infectious Disease"/>
            <person name="Wu L."/>
            <person name="Ma J."/>
        </authorList>
    </citation>
    <scope>NUCLEOTIDE SEQUENCE [LARGE SCALE GENOMIC DNA]</scope>
    <source>
        <strain evidence="6">JCM 17939</strain>
    </source>
</reference>
<sequence length="158" mass="17142">MGDRQEEADLLDSAAQVRQGITRLGRRLRAERSPEALSVNKLGVLSHLHQHGPATAGELAAAQHQRPQSLTRVFAELEQTGLVTRIRDERDRRQSVLAITSEGTAALAGDMAERDAWLASAMAGLSPTERQVLRLAGALMDRLADDPHHPARHRPGAG</sequence>
<dbReference type="Pfam" id="PF01047">
    <property type="entry name" value="MarR"/>
    <property type="match status" value="1"/>
</dbReference>
<dbReference type="SUPFAM" id="SSF46785">
    <property type="entry name" value="Winged helix' DNA-binding domain"/>
    <property type="match status" value="1"/>
</dbReference>
<feature type="domain" description="HTH marR-type" evidence="4">
    <location>
        <begin position="7"/>
        <end position="145"/>
    </location>
</feature>
<dbReference type="Gene3D" id="1.10.10.10">
    <property type="entry name" value="Winged helix-like DNA-binding domain superfamily/Winged helix DNA-binding domain"/>
    <property type="match status" value="1"/>
</dbReference>
<keyword evidence="6" id="KW-1185">Reference proteome</keyword>
<name>A0ABP8U236_9ACTN</name>
<evidence type="ECO:0000313" key="5">
    <source>
        <dbReference type="EMBL" id="GAA4622082.1"/>
    </source>
</evidence>
<accession>A0ABP8U236</accession>
<organism evidence="5 6">
    <name type="scientific">Actinoallomurus vinaceus</name>
    <dbReference type="NCBI Taxonomy" id="1080074"/>
    <lineage>
        <taxon>Bacteria</taxon>
        <taxon>Bacillati</taxon>
        <taxon>Actinomycetota</taxon>
        <taxon>Actinomycetes</taxon>
        <taxon>Streptosporangiales</taxon>
        <taxon>Thermomonosporaceae</taxon>
        <taxon>Actinoallomurus</taxon>
    </lineage>
</organism>
<dbReference type="PROSITE" id="PS50995">
    <property type="entry name" value="HTH_MARR_2"/>
    <property type="match status" value="1"/>
</dbReference>
<proteinExistence type="predicted"/>
<dbReference type="Gene3D" id="1.10.287.100">
    <property type="match status" value="1"/>
</dbReference>
<evidence type="ECO:0000256" key="3">
    <source>
        <dbReference type="ARBA" id="ARBA00023163"/>
    </source>
</evidence>
<evidence type="ECO:0000256" key="1">
    <source>
        <dbReference type="ARBA" id="ARBA00023015"/>
    </source>
</evidence>
<evidence type="ECO:0000313" key="6">
    <source>
        <dbReference type="Proteomes" id="UP001501442"/>
    </source>
</evidence>
<keyword evidence="3" id="KW-0804">Transcription</keyword>
<dbReference type="InterPro" id="IPR036388">
    <property type="entry name" value="WH-like_DNA-bd_sf"/>
</dbReference>
<dbReference type="InterPro" id="IPR036390">
    <property type="entry name" value="WH_DNA-bd_sf"/>
</dbReference>
<dbReference type="Proteomes" id="UP001501442">
    <property type="component" value="Unassembled WGS sequence"/>
</dbReference>
<dbReference type="InterPro" id="IPR023187">
    <property type="entry name" value="Tscrpt_reg_MarR-type_CS"/>
</dbReference>
<keyword evidence="1" id="KW-0805">Transcription regulation</keyword>
<protein>
    <submittedName>
        <fullName evidence="5">MarR family transcriptional regulator</fullName>
    </submittedName>
</protein>
<dbReference type="InterPro" id="IPR000835">
    <property type="entry name" value="HTH_MarR-typ"/>
</dbReference>
<dbReference type="PANTHER" id="PTHR39515:SF2">
    <property type="entry name" value="HTH-TYPE TRANSCRIPTIONAL REGULATOR RV0880"/>
    <property type="match status" value="1"/>
</dbReference>
<dbReference type="EMBL" id="BAABHK010000002">
    <property type="protein sequence ID" value="GAA4622082.1"/>
    <property type="molecule type" value="Genomic_DNA"/>
</dbReference>
<evidence type="ECO:0000256" key="2">
    <source>
        <dbReference type="ARBA" id="ARBA00023125"/>
    </source>
</evidence>
<dbReference type="SMART" id="SM00347">
    <property type="entry name" value="HTH_MARR"/>
    <property type="match status" value="1"/>
</dbReference>
<comment type="caution">
    <text evidence="5">The sequence shown here is derived from an EMBL/GenBank/DDBJ whole genome shotgun (WGS) entry which is preliminary data.</text>
</comment>
<evidence type="ECO:0000259" key="4">
    <source>
        <dbReference type="PROSITE" id="PS50995"/>
    </source>
</evidence>
<gene>
    <name evidence="5" type="ORF">GCM10023196_012830</name>
</gene>
<keyword evidence="2" id="KW-0238">DNA-binding</keyword>
<dbReference type="RefSeq" id="WP_345429707.1">
    <property type="nucleotide sequence ID" value="NZ_BAABHK010000002.1"/>
</dbReference>
<dbReference type="PANTHER" id="PTHR39515">
    <property type="entry name" value="CONSERVED PROTEIN"/>
    <property type="match status" value="1"/>
</dbReference>
<dbReference type="PROSITE" id="PS01117">
    <property type="entry name" value="HTH_MARR_1"/>
    <property type="match status" value="1"/>
</dbReference>
<dbReference type="InterPro" id="IPR052526">
    <property type="entry name" value="HTH-type_Bedaq_tolerance"/>
</dbReference>